<dbReference type="OMA" id="YCARMDT"/>
<dbReference type="InterPro" id="IPR002048">
    <property type="entry name" value="EF_hand_dom"/>
</dbReference>
<feature type="compositionally biased region" description="Basic and acidic residues" evidence="4">
    <location>
        <begin position="432"/>
        <end position="445"/>
    </location>
</feature>
<dbReference type="Proteomes" id="UP000751190">
    <property type="component" value="Unassembled WGS sequence"/>
</dbReference>
<dbReference type="InterPro" id="IPR051581">
    <property type="entry name" value="Ca-bind"/>
</dbReference>
<feature type="domain" description="EF-hand" evidence="5">
    <location>
        <begin position="59"/>
        <end position="94"/>
    </location>
</feature>
<protein>
    <recommendedName>
        <fullName evidence="5">EF-hand domain-containing protein</fullName>
    </recommendedName>
</protein>
<dbReference type="InterPro" id="IPR018247">
    <property type="entry name" value="EF_Hand_1_Ca_BS"/>
</dbReference>
<feature type="region of interest" description="Disordered" evidence="4">
    <location>
        <begin position="357"/>
        <end position="390"/>
    </location>
</feature>
<evidence type="ECO:0000256" key="2">
    <source>
        <dbReference type="ARBA" id="ARBA00022737"/>
    </source>
</evidence>
<keyword evidence="3" id="KW-0106">Calcium</keyword>
<evidence type="ECO:0000313" key="7">
    <source>
        <dbReference type="Proteomes" id="UP000751190"/>
    </source>
</evidence>
<feature type="compositionally biased region" description="Low complexity" evidence="4">
    <location>
        <begin position="381"/>
        <end position="390"/>
    </location>
</feature>
<feature type="domain" description="EF-hand" evidence="5">
    <location>
        <begin position="309"/>
        <end position="344"/>
    </location>
</feature>
<dbReference type="InterPro" id="IPR011992">
    <property type="entry name" value="EF-hand-dom_pair"/>
</dbReference>
<feature type="region of interest" description="Disordered" evidence="4">
    <location>
        <begin position="407"/>
        <end position="453"/>
    </location>
</feature>
<dbReference type="CDD" id="cd00051">
    <property type="entry name" value="EFh"/>
    <property type="match status" value="2"/>
</dbReference>
<gene>
    <name evidence="6" type="ORF">KFE25_000138</name>
</gene>
<dbReference type="SUPFAM" id="SSF47473">
    <property type="entry name" value="EF-hand"/>
    <property type="match status" value="2"/>
</dbReference>
<organism evidence="6 7">
    <name type="scientific">Diacronema lutheri</name>
    <name type="common">Unicellular marine alga</name>
    <name type="synonym">Monochrysis lutheri</name>
    <dbReference type="NCBI Taxonomy" id="2081491"/>
    <lineage>
        <taxon>Eukaryota</taxon>
        <taxon>Haptista</taxon>
        <taxon>Haptophyta</taxon>
        <taxon>Pavlovophyceae</taxon>
        <taxon>Pavlovales</taxon>
        <taxon>Pavlovaceae</taxon>
        <taxon>Diacronema</taxon>
    </lineage>
</organism>
<dbReference type="Pfam" id="PF13499">
    <property type="entry name" value="EF-hand_7"/>
    <property type="match status" value="2"/>
</dbReference>
<comment type="caution">
    <text evidence="6">The sequence shown here is derived from an EMBL/GenBank/DDBJ whole genome shotgun (WGS) entry which is preliminary data.</text>
</comment>
<proteinExistence type="predicted"/>
<dbReference type="OrthoDB" id="444540at2759"/>
<dbReference type="PANTHER" id="PTHR34524:SF6">
    <property type="entry name" value="CALCYPHOSINE LIKE"/>
    <property type="match status" value="1"/>
</dbReference>
<evidence type="ECO:0000313" key="6">
    <source>
        <dbReference type="EMBL" id="KAG8463970.1"/>
    </source>
</evidence>
<dbReference type="AlphaFoldDB" id="A0A8J6CBR4"/>
<dbReference type="PANTHER" id="PTHR34524">
    <property type="entry name" value="CALCYPHOSIN"/>
    <property type="match status" value="1"/>
</dbReference>
<evidence type="ECO:0000259" key="5">
    <source>
        <dbReference type="PROSITE" id="PS50222"/>
    </source>
</evidence>
<keyword evidence="2" id="KW-0677">Repeat</keyword>
<evidence type="ECO:0000256" key="3">
    <source>
        <dbReference type="ARBA" id="ARBA00022837"/>
    </source>
</evidence>
<reference evidence="6" key="1">
    <citation type="submission" date="2021-05" db="EMBL/GenBank/DDBJ databases">
        <title>The genome of the haptophyte Pavlova lutheri (Diacronema luteri, Pavlovales) - a model for lipid biosynthesis in eukaryotic algae.</title>
        <authorList>
            <person name="Hulatt C.J."/>
            <person name="Posewitz M.C."/>
        </authorList>
    </citation>
    <scope>NUCLEOTIDE SEQUENCE</scope>
    <source>
        <strain evidence="6">NIVA-4/92</strain>
    </source>
</reference>
<evidence type="ECO:0000256" key="4">
    <source>
        <dbReference type="SAM" id="MobiDB-lite"/>
    </source>
</evidence>
<accession>A0A8J6CBR4</accession>
<dbReference type="Gene3D" id="1.10.238.10">
    <property type="entry name" value="EF-hand"/>
    <property type="match status" value="3"/>
</dbReference>
<evidence type="ECO:0000256" key="1">
    <source>
        <dbReference type="ARBA" id="ARBA00022723"/>
    </source>
</evidence>
<feature type="domain" description="EF-hand" evidence="5">
    <location>
        <begin position="95"/>
        <end position="130"/>
    </location>
</feature>
<dbReference type="EMBL" id="JAGTXO010000014">
    <property type="protein sequence ID" value="KAG8463970.1"/>
    <property type="molecule type" value="Genomic_DNA"/>
</dbReference>
<dbReference type="PROSITE" id="PS50222">
    <property type="entry name" value="EF_HAND_2"/>
    <property type="match status" value="4"/>
</dbReference>
<name>A0A8J6CBR4_DIALT</name>
<sequence>MATAVSNRAESPPPRAPGSVFISKASSGFVDSTMPQAQPQHADELLERMRAQLKARGAVGIHGLARNFRILDRNRSGSLDESEFLRLVQLCRLELSDADVHLLFGAFDVNRSGLIDYEEFLRQVRGPIPPARRNLVVKVFQALDSLGDGNGTLDVEDLKHAFDARSSPDVIAGRKSEREVLQEFVREFEGSSGNRDGVVTFDEWIRYYEEVSASMDSDDAFGAMVASVWSALKTLDASGREVAVIRYTSEHAINSLEKILRDKIWQKTTRAKNERKVLEDAFKQFDVDGSLSISLVEFARAMERFGLYASPDEIGGLFARYDADSDGVVHFHEFQAVLAGDDGHGVRATGTTLAVGGGAVQGAPQPARERRGVSPVPPAQPAVAPLLPTAPASRTGSSVLSAMAYSPQRPATAAGPGVGAGGNARVRSLANPERRTRNADPDYFKKSSGIFSD</sequence>
<keyword evidence="7" id="KW-1185">Reference proteome</keyword>
<dbReference type="PROSITE" id="PS00018">
    <property type="entry name" value="EF_HAND_1"/>
    <property type="match status" value="2"/>
</dbReference>
<feature type="domain" description="EF-hand" evidence="5">
    <location>
        <begin position="273"/>
        <end position="308"/>
    </location>
</feature>
<dbReference type="SMART" id="SM00054">
    <property type="entry name" value="EFh"/>
    <property type="match status" value="6"/>
</dbReference>
<dbReference type="GO" id="GO:0005509">
    <property type="term" value="F:calcium ion binding"/>
    <property type="evidence" value="ECO:0007669"/>
    <property type="project" value="InterPro"/>
</dbReference>
<keyword evidence="1" id="KW-0479">Metal-binding</keyword>